<dbReference type="SUPFAM" id="SSF46785">
    <property type="entry name" value="Winged helix' DNA-binding domain"/>
    <property type="match status" value="1"/>
</dbReference>
<dbReference type="Proteomes" id="UP000414233">
    <property type="component" value="Unassembled WGS sequence"/>
</dbReference>
<feature type="domain" description="HTH marR-type" evidence="4">
    <location>
        <begin position="22"/>
        <end position="156"/>
    </location>
</feature>
<dbReference type="PRINTS" id="PR00598">
    <property type="entry name" value="HTHMARR"/>
</dbReference>
<keyword evidence="2" id="KW-0238">DNA-binding</keyword>
<evidence type="ECO:0000259" key="4">
    <source>
        <dbReference type="PROSITE" id="PS50995"/>
    </source>
</evidence>
<keyword evidence="1" id="KW-0805">Transcription regulation</keyword>
<dbReference type="PROSITE" id="PS01117">
    <property type="entry name" value="HTH_MARR_1"/>
    <property type="match status" value="1"/>
</dbReference>
<accession>A0A5E4YRM5</accession>
<dbReference type="InterPro" id="IPR023187">
    <property type="entry name" value="Tscrpt_reg_MarR-type_CS"/>
</dbReference>
<dbReference type="EMBL" id="CABPRZ010000026">
    <property type="protein sequence ID" value="VVE50553.1"/>
    <property type="molecule type" value="Genomic_DNA"/>
</dbReference>
<dbReference type="RefSeq" id="WP_150699336.1">
    <property type="nucleotide sequence ID" value="NZ_CABPRZ010000026.1"/>
</dbReference>
<keyword evidence="3" id="KW-0804">Transcription</keyword>
<evidence type="ECO:0000256" key="3">
    <source>
        <dbReference type="ARBA" id="ARBA00023163"/>
    </source>
</evidence>
<dbReference type="SMART" id="SM00347">
    <property type="entry name" value="HTH_MARR"/>
    <property type="match status" value="1"/>
</dbReference>
<dbReference type="GO" id="GO:0006950">
    <property type="term" value="P:response to stress"/>
    <property type="evidence" value="ECO:0007669"/>
    <property type="project" value="TreeGrafter"/>
</dbReference>
<dbReference type="PROSITE" id="PS50995">
    <property type="entry name" value="HTH_MARR_2"/>
    <property type="match status" value="1"/>
</dbReference>
<evidence type="ECO:0000313" key="6">
    <source>
        <dbReference type="Proteomes" id="UP000414233"/>
    </source>
</evidence>
<evidence type="ECO:0000256" key="2">
    <source>
        <dbReference type="ARBA" id="ARBA00023125"/>
    </source>
</evidence>
<evidence type="ECO:0000256" key="1">
    <source>
        <dbReference type="ARBA" id="ARBA00023015"/>
    </source>
</evidence>
<gene>
    <name evidence="5" type="ORF">PTE30175_04560</name>
</gene>
<keyword evidence="6" id="KW-1185">Reference proteome</keyword>
<dbReference type="PANTHER" id="PTHR33164:SF43">
    <property type="entry name" value="HTH-TYPE TRANSCRIPTIONAL REPRESSOR YETL"/>
    <property type="match status" value="1"/>
</dbReference>
<dbReference type="InterPro" id="IPR036388">
    <property type="entry name" value="WH-like_DNA-bd_sf"/>
</dbReference>
<reference evidence="5 6" key="1">
    <citation type="submission" date="2019-08" db="EMBL/GenBank/DDBJ databases">
        <authorList>
            <person name="Peeters C."/>
        </authorList>
    </citation>
    <scope>NUCLEOTIDE SEQUENCE [LARGE SCALE GENOMIC DNA]</scope>
    <source>
        <strain evidence="5 6">LMG 30175</strain>
    </source>
</reference>
<organism evidence="5 6">
    <name type="scientific">Pandoraea terrae</name>
    <dbReference type="NCBI Taxonomy" id="1537710"/>
    <lineage>
        <taxon>Bacteria</taxon>
        <taxon>Pseudomonadati</taxon>
        <taxon>Pseudomonadota</taxon>
        <taxon>Betaproteobacteria</taxon>
        <taxon>Burkholderiales</taxon>
        <taxon>Burkholderiaceae</taxon>
        <taxon>Pandoraea</taxon>
    </lineage>
</organism>
<evidence type="ECO:0000313" key="5">
    <source>
        <dbReference type="EMBL" id="VVE50553.1"/>
    </source>
</evidence>
<dbReference type="InterPro" id="IPR036390">
    <property type="entry name" value="WH_DNA-bd_sf"/>
</dbReference>
<dbReference type="InterPro" id="IPR039422">
    <property type="entry name" value="MarR/SlyA-like"/>
</dbReference>
<dbReference type="Pfam" id="PF01047">
    <property type="entry name" value="MarR"/>
    <property type="match status" value="1"/>
</dbReference>
<dbReference type="PANTHER" id="PTHR33164">
    <property type="entry name" value="TRANSCRIPTIONAL REGULATOR, MARR FAMILY"/>
    <property type="match status" value="1"/>
</dbReference>
<dbReference type="OrthoDB" id="9787636at2"/>
<dbReference type="GO" id="GO:0003677">
    <property type="term" value="F:DNA binding"/>
    <property type="evidence" value="ECO:0007669"/>
    <property type="project" value="UniProtKB-KW"/>
</dbReference>
<proteinExistence type="predicted"/>
<dbReference type="InterPro" id="IPR000835">
    <property type="entry name" value="HTH_MarR-typ"/>
</dbReference>
<dbReference type="Gene3D" id="1.10.10.10">
    <property type="entry name" value="Winged helix-like DNA-binding domain superfamily/Winged helix DNA-binding domain"/>
    <property type="match status" value="1"/>
</dbReference>
<protein>
    <submittedName>
        <fullName evidence="5">MarR family transcriptional regulator</fullName>
    </submittedName>
</protein>
<name>A0A5E4YRM5_9BURK</name>
<sequence length="160" mass="18181">MSLADTASLDLETRASDHEHDALRLWLRLLTCTNLIETDIRSRLRQEFDCTLPRFDLLAQLDRHPEGLKMGELSKRMMVTGGNVTGITDQLEKEGWVTRETVANDRRAFLIKLTPRGKKAFASMARAHEAWVETLMRQMPEKEQQQLYSLLGSLKAAIGG</sequence>
<dbReference type="GO" id="GO:0003700">
    <property type="term" value="F:DNA-binding transcription factor activity"/>
    <property type="evidence" value="ECO:0007669"/>
    <property type="project" value="InterPro"/>
</dbReference>
<dbReference type="AlphaFoldDB" id="A0A5E4YRM5"/>